<dbReference type="InterPro" id="IPR029071">
    <property type="entry name" value="Ubiquitin-like_domsf"/>
</dbReference>
<evidence type="ECO:0000256" key="5">
    <source>
        <dbReference type="ARBA" id="ARBA00023230"/>
    </source>
</evidence>
<keyword evidence="2" id="KW-0812">Transmembrane</keyword>
<dbReference type="SUPFAM" id="SSF54236">
    <property type="entry name" value="Ubiquitin-like"/>
    <property type="match status" value="1"/>
</dbReference>
<evidence type="ECO:0000256" key="4">
    <source>
        <dbReference type="ARBA" id="ARBA00023136"/>
    </source>
</evidence>
<dbReference type="RefSeq" id="XP_011308609.1">
    <property type="nucleotide sequence ID" value="XM_011310307.1"/>
</dbReference>
<reference evidence="9 10" key="1">
    <citation type="submission" date="2025-04" db="UniProtKB">
        <authorList>
            <consortium name="RefSeq"/>
        </authorList>
    </citation>
    <scope>IDENTIFICATION</scope>
    <source>
        <strain evidence="9 10">USDA-PBARC FA_bdor</strain>
        <tissue evidence="9 10">Whole organism</tissue>
    </source>
</reference>
<keyword evidence="8" id="KW-1185">Reference proteome</keyword>
<dbReference type="GeneID" id="105269784"/>
<evidence type="ECO:0000313" key="8">
    <source>
        <dbReference type="Proteomes" id="UP000694866"/>
    </source>
</evidence>
<dbReference type="Gene3D" id="3.10.20.90">
    <property type="entry name" value="Phosphatidylinositol 3-kinase Catalytic Subunit, Chain A, domain 1"/>
    <property type="match status" value="1"/>
</dbReference>
<comment type="subcellular location">
    <subcellularLocation>
        <location evidence="1">Membrane</location>
    </subcellularLocation>
</comment>
<dbReference type="AlphaFoldDB" id="A0A9R1U4V3"/>
<keyword evidence="5" id="KW-0834">Unfolded protein response</keyword>
<dbReference type="KEGG" id="fas:105269784"/>
<dbReference type="GO" id="GO:0016020">
    <property type="term" value="C:membrane"/>
    <property type="evidence" value="ECO:0007669"/>
    <property type="project" value="UniProtKB-SubCell"/>
</dbReference>
<protein>
    <submittedName>
        <fullName evidence="9 10">Homocysteine-responsive endoplasmic reticulum-resident ubiquitin-like domain member 2 protein</fullName>
    </submittedName>
</protein>
<sequence length="359" mass="40484">MGENSDVEMINLLVKAPDQQISDQIVKCQLHWTVGRLKEHLETVYPTKPKRCEQKVIFSGQLLSDSMILQDVLPQNYNQNEPLDNTYIIHLVCTLKSTNYQSLPSYQAPSSTVHTSDIMTPPPTVQQYYSQLNSQQMAWMQQAYAHYLTQYMHLMSAQGIQVENTIPYVQSTNVRRPDVASNTNNQTHNNANQDEGNDDNHGAEQEGADAGVNPANNNVRENREAGVVYDWLDVFDFITRFFVLSSIVYFYSSPSRFLVVTFLGFAIYLLQGGFFRGQPIFPNDNGRAENDNNADNEGAQPAESNHQRNPAPAAEPPPQDLRGTNPNEDNGRPGAWAFTWTFFSSFFTSLIPEQPPPVL</sequence>
<feature type="region of interest" description="Disordered" evidence="6">
    <location>
        <begin position="177"/>
        <end position="217"/>
    </location>
</feature>
<evidence type="ECO:0000256" key="3">
    <source>
        <dbReference type="ARBA" id="ARBA00022989"/>
    </source>
</evidence>
<dbReference type="PANTHER" id="PTHR12943">
    <property type="entry name" value="HOMOCYSTEINE-RESPONSIVE ENDOPLASMIC RETICULUM-RESIDENT UNIQUITIN-LIKE DOMAIN HERPUD PROTEIN FAMILY MEMBER"/>
    <property type="match status" value="1"/>
</dbReference>
<feature type="compositionally biased region" description="Low complexity" evidence="6">
    <location>
        <begin position="182"/>
        <end position="193"/>
    </location>
</feature>
<name>A0A9R1U4V3_9HYME</name>
<accession>A0A9R1TGM2</accession>
<feature type="region of interest" description="Disordered" evidence="6">
    <location>
        <begin position="283"/>
        <end position="333"/>
    </location>
</feature>
<dbReference type="CDD" id="cd01790">
    <property type="entry name" value="Ubl_HERP"/>
    <property type="match status" value="1"/>
</dbReference>
<dbReference type="OrthoDB" id="21589at2759"/>
<evidence type="ECO:0000256" key="1">
    <source>
        <dbReference type="ARBA" id="ARBA00004370"/>
    </source>
</evidence>
<feature type="domain" description="Ubiquitin-like" evidence="7">
    <location>
        <begin position="10"/>
        <end position="71"/>
    </location>
</feature>
<dbReference type="InterPro" id="IPR000626">
    <property type="entry name" value="Ubiquitin-like_dom"/>
</dbReference>
<dbReference type="CTD" id="34065"/>
<dbReference type="SMART" id="SM00213">
    <property type="entry name" value="UBQ"/>
    <property type="match status" value="1"/>
</dbReference>
<dbReference type="PROSITE" id="PS50053">
    <property type="entry name" value="UBIQUITIN_2"/>
    <property type="match status" value="1"/>
</dbReference>
<evidence type="ECO:0000313" key="9">
    <source>
        <dbReference type="RefSeq" id="XP_011308608.1"/>
    </source>
</evidence>
<evidence type="ECO:0000313" key="10">
    <source>
        <dbReference type="RefSeq" id="XP_011308609.1"/>
    </source>
</evidence>
<accession>A0A9R1U4V3</accession>
<dbReference type="GO" id="GO:0030968">
    <property type="term" value="P:endoplasmic reticulum unfolded protein response"/>
    <property type="evidence" value="ECO:0007669"/>
    <property type="project" value="TreeGrafter"/>
</dbReference>
<organism evidence="8 10">
    <name type="scientific">Fopius arisanus</name>
    <dbReference type="NCBI Taxonomy" id="64838"/>
    <lineage>
        <taxon>Eukaryota</taxon>
        <taxon>Metazoa</taxon>
        <taxon>Ecdysozoa</taxon>
        <taxon>Arthropoda</taxon>
        <taxon>Hexapoda</taxon>
        <taxon>Insecta</taxon>
        <taxon>Pterygota</taxon>
        <taxon>Neoptera</taxon>
        <taxon>Endopterygota</taxon>
        <taxon>Hymenoptera</taxon>
        <taxon>Apocrita</taxon>
        <taxon>Ichneumonoidea</taxon>
        <taxon>Braconidae</taxon>
        <taxon>Opiinae</taxon>
        <taxon>Fopius</taxon>
    </lineage>
</organism>
<evidence type="ECO:0000256" key="6">
    <source>
        <dbReference type="SAM" id="MobiDB-lite"/>
    </source>
</evidence>
<keyword evidence="4" id="KW-0472">Membrane</keyword>
<dbReference type="Proteomes" id="UP000694866">
    <property type="component" value="Unplaced"/>
</dbReference>
<dbReference type="RefSeq" id="XP_011308608.1">
    <property type="nucleotide sequence ID" value="XM_011310306.1"/>
</dbReference>
<dbReference type="InterPro" id="IPR039751">
    <property type="entry name" value="HERPUD1/2"/>
</dbReference>
<evidence type="ECO:0000256" key="2">
    <source>
        <dbReference type="ARBA" id="ARBA00022692"/>
    </source>
</evidence>
<evidence type="ECO:0000259" key="7">
    <source>
        <dbReference type="PROSITE" id="PS50053"/>
    </source>
</evidence>
<keyword evidence="3" id="KW-1133">Transmembrane helix</keyword>
<dbReference type="FunFam" id="3.10.20.90:FF:000046">
    <property type="entry name" value="Homocysteine-responsive endoplasmic reticulum-resident ubiquitin-like domain member 2 protein"/>
    <property type="match status" value="1"/>
</dbReference>
<dbReference type="PANTHER" id="PTHR12943:SF27">
    <property type="entry name" value="HOMOCYSTEINE-INDUCED ENDOPLASMIC RETICULUM PROTEIN, ISOFORM A"/>
    <property type="match status" value="1"/>
</dbReference>
<proteinExistence type="predicted"/>
<gene>
    <name evidence="9 10" type="primary">Herp</name>
</gene>